<keyword evidence="2" id="KW-0645">Protease</keyword>
<name>A0ABU5H2F0_9BACT</name>
<dbReference type="RefSeq" id="WP_321546359.1">
    <property type="nucleotide sequence ID" value="NZ_JAXIVS010000004.1"/>
</dbReference>
<feature type="region of interest" description="Disordered" evidence="4">
    <location>
        <begin position="23"/>
        <end position="50"/>
    </location>
</feature>
<dbReference type="InterPro" id="IPR041489">
    <property type="entry name" value="PDZ_6"/>
</dbReference>
<dbReference type="InterPro" id="IPR001478">
    <property type="entry name" value="PDZ"/>
</dbReference>
<keyword evidence="3" id="KW-0378">Hydrolase</keyword>
<feature type="signal peptide" evidence="5">
    <location>
        <begin position="1"/>
        <end position="23"/>
    </location>
</feature>
<feature type="chain" id="PRO_5046866083" evidence="5">
    <location>
        <begin position="24"/>
        <end position="473"/>
    </location>
</feature>
<evidence type="ECO:0000313" key="8">
    <source>
        <dbReference type="Proteomes" id="UP001291309"/>
    </source>
</evidence>
<dbReference type="PANTHER" id="PTHR22939">
    <property type="entry name" value="SERINE PROTEASE FAMILY S1C HTRA-RELATED"/>
    <property type="match status" value="1"/>
</dbReference>
<organism evidence="7 8">
    <name type="scientific">Hyalangium rubrum</name>
    <dbReference type="NCBI Taxonomy" id="3103134"/>
    <lineage>
        <taxon>Bacteria</taxon>
        <taxon>Pseudomonadati</taxon>
        <taxon>Myxococcota</taxon>
        <taxon>Myxococcia</taxon>
        <taxon>Myxococcales</taxon>
        <taxon>Cystobacterineae</taxon>
        <taxon>Archangiaceae</taxon>
        <taxon>Hyalangium</taxon>
    </lineage>
</organism>
<proteinExistence type="inferred from homology"/>
<dbReference type="InterPro" id="IPR001940">
    <property type="entry name" value="Peptidase_S1C"/>
</dbReference>
<dbReference type="Proteomes" id="UP001291309">
    <property type="component" value="Unassembled WGS sequence"/>
</dbReference>
<dbReference type="Gene3D" id="2.30.42.10">
    <property type="match status" value="2"/>
</dbReference>
<keyword evidence="5" id="KW-0732">Signal</keyword>
<dbReference type="SMART" id="SM00228">
    <property type="entry name" value="PDZ"/>
    <property type="match status" value="2"/>
</dbReference>
<evidence type="ECO:0000256" key="4">
    <source>
        <dbReference type="SAM" id="MobiDB-lite"/>
    </source>
</evidence>
<dbReference type="SUPFAM" id="SSF50494">
    <property type="entry name" value="Trypsin-like serine proteases"/>
    <property type="match status" value="1"/>
</dbReference>
<dbReference type="Gene3D" id="2.40.10.120">
    <property type="match status" value="1"/>
</dbReference>
<gene>
    <name evidence="7" type="ORF">SYV04_14615</name>
</gene>
<dbReference type="EMBL" id="JAXIVS010000004">
    <property type="protein sequence ID" value="MDY7227643.1"/>
    <property type="molecule type" value="Genomic_DNA"/>
</dbReference>
<dbReference type="PRINTS" id="PR00834">
    <property type="entry name" value="PROTEASES2C"/>
</dbReference>
<protein>
    <submittedName>
        <fullName evidence="7">Trypsin-like peptidase domain-containing protein</fullName>
    </submittedName>
</protein>
<dbReference type="InterPro" id="IPR036034">
    <property type="entry name" value="PDZ_sf"/>
</dbReference>
<sequence length="473" mass="49361">MKARMSSRVSALLLAALALVSCGKESPPNESKPEVPASSETGHTSREVTLPSPIEALGSLAPLTESVRAAVVNVEVRASGVPRRGTPPWQGERRGLGSGFIIDPTGLVLTNNHVVENAVEIQVQLLDGRQFPAELLGTDPLTDVALLRLRGQNVKELPVVKLGDSDAMRVGDWVLAIGNPFGLASSVSLGILSAKARDIQAGPYDDFLQTDAAINPGNSGGPLFNMKGEVIGINTAIAGGGTGIGFAVPSNLVQVLLPQLEKEGAVTRGWLGLGAQDLTPALAEALGLTVRSGAIVVSVEEGTPSAKAGLEPDDVIVFLNEKPITSAGSLTRAVGLMRPGTEVRLELYREGKKHERQVTLGTRPDLEGLATRGVPHTEEESQQRVGLGVSDVAPRLSAQGVPRGALITNVLPGSAAERAGLMPGMVVVEANQKPVRGAADFVRTLREAAPGSVLLLRVQVEDTRALRALTLPD</sequence>
<keyword evidence="8" id="KW-1185">Reference proteome</keyword>
<comment type="similarity">
    <text evidence="1">Belongs to the peptidase S1C family.</text>
</comment>
<accession>A0ABU5H2F0</accession>
<dbReference type="CDD" id="cd10839">
    <property type="entry name" value="cpPDZ1_DegP-like"/>
    <property type="match status" value="1"/>
</dbReference>
<dbReference type="PANTHER" id="PTHR22939:SF129">
    <property type="entry name" value="SERINE PROTEASE HTRA2, MITOCHONDRIAL"/>
    <property type="match status" value="1"/>
</dbReference>
<reference evidence="7 8" key="1">
    <citation type="submission" date="2023-12" db="EMBL/GenBank/DDBJ databases">
        <title>the genome sequence of Hyalangium sp. s54d21.</title>
        <authorList>
            <person name="Zhang X."/>
        </authorList>
    </citation>
    <scope>NUCLEOTIDE SEQUENCE [LARGE SCALE GENOMIC DNA]</scope>
    <source>
        <strain evidence="8">s54d21</strain>
    </source>
</reference>
<evidence type="ECO:0000256" key="2">
    <source>
        <dbReference type="ARBA" id="ARBA00022670"/>
    </source>
</evidence>
<evidence type="ECO:0000313" key="7">
    <source>
        <dbReference type="EMBL" id="MDY7227643.1"/>
    </source>
</evidence>
<dbReference type="SUPFAM" id="SSF50156">
    <property type="entry name" value="PDZ domain-like"/>
    <property type="match status" value="2"/>
</dbReference>
<feature type="domain" description="PDZ" evidence="6">
    <location>
        <begin position="286"/>
        <end position="351"/>
    </location>
</feature>
<dbReference type="Pfam" id="PF17820">
    <property type="entry name" value="PDZ_6"/>
    <property type="match status" value="1"/>
</dbReference>
<evidence type="ECO:0000256" key="1">
    <source>
        <dbReference type="ARBA" id="ARBA00010541"/>
    </source>
</evidence>
<dbReference type="PROSITE" id="PS50106">
    <property type="entry name" value="PDZ"/>
    <property type="match status" value="2"/>
</dbReference>
<dbReference type="InterPro" id="IPR009003">
    <property type="entry name" value="Peptidase_S1_PA"/>
</dbReference>
<dbReference type="PROSITE" id="PS51257">
    <property type="entry name" value="PROKAR_LIPOPROTEIN"/>
    <property type="match status" value="1"/>
</dbReference>
<feature type="domain" description="PDZ" evidence="6">
    <location>
        <begin position="373"/>
        <end position="437"/>
    </location>
</feature>
<evidence type="ECO:0000256" key="5">
    <source>
        <dbReference type="SAM" id="SignalP"/>
    </source>
</evidence>
<dbReference type="Pfam" id="PF13180">
    <property type="entry name" value="PDZ_2"/>
    <property type="match status" value="1"/>
</dbReference>
<dbReference type="Pfam" id="PF13365">
    <property type="entry name" value="Trypsin_2"/>
    <property type="match status" value="1"/>
</dbReference>
<evidence type="ECO:0000256" key="3">
    <source>
        <dbReference type="ARBA" id="ARBA00022801"/>
    </source>
</evidence>
<evidence type="ECO:0000259" key="6">
    <source>
        <dbReference type="PROSITE" id="PS50106"/>
    </source>
</evidence>
<comment type="caution">
    <text evidence="7">The sequence shown here is derived from an EMBL/GenBank/DDBJ whole genome shotgun (WGS) entry which is preliminary data.</text>
</comment>